<dbReference type="RefSeq" id="XP_002129373.1">
    <property type="nucleotide sequence ID" value="XM_002129337.5"/>
</dbReference>
<accession>A0A1W2WIV0</accession>
<evidence type="ECO:0000256" key="4">
    <source>
        <dbReference type="RuleBase" id="RU363120"/>
    </source>
</evidence>
<evidence type="ECO:0000313" key="7">
    <source>
        <dbReference type="Proteomes" id="UP000008144"/>
    </source>
</evidence>
<dbReference type="HOGENOM" id="CLU_125025_2_0_1"/>
<dbReference type="InParanoid" id="F7B8Z4"/>
<dbReference type="STRING" id="7719.ENSCINP00000010137"/>
<dbReference type="KEGG" id="cin:100175260"/>
<evidence type="ECO:0000256" key="3">
    <source>
        <dbReference type="ARBA" id="ARBA00023272"/>
    </source>
</evidence>
<name>F7B8Z4_CIOIN</name>
<keyword evidence="4" id="KW-0963">Cytoplasm</keyword>
<keyword evidence="4" id="KW-0132">Cell division</keyword>
<feature type="compositionally biased region" description="Polar residues" evidence="5">
    <location>
        <begin position="107"/>
        <end position="118"/>
    </location>
</feature>
<dbReference type="GO" id="GO:0051301">
    <property type="term" value="P:cell division"/>
    <property type="evidence" value="ECO:0007669"/>
    <property type="project" value="UniProtKB-KW"/>
</dbReference>
<reference evidence="7" key="1">
    <citation type="journal article" date="2002" name="Science">
        <title>The draft genome of Ciona intestinalis: insights into chordate and vertebrate origins.</title>
        <authorList>
            <person name="Dehal P."/>
            <person name="Satou Y."/>
            <person name="Campbell R.K."/>
            <person name="Chapman J."/>
            <person name="Degnan B."/>
            <person name="De Tomaso A."/>
            <person name="Davidson B."/>
            <person name="Di Gregorio A."/>
            <person name="Gelpke M."/>
            <person name="Goodstein D.M."/>
            <person name="Harafuji N."/>
            <person name="Hastings K.E."/>
            <person name="Ho I."/>
            <person name="Hotta K."/>
            <person name="Huang W."/>
            <person name="Kawashima T."/>
            <person name="Lemaire P."/>
            <person name="Martinez D."/>
            <person name="Meinertzhagen I.A."/>
            <person name="Necula S."/>
            <person name="Nonaka M."/>
            <person name="Putnam N."/>
            <person name="Rash S."/>
            <person name="Saiga H."/>
            <person name="Satake M."/>
            <person name="Terry A."/>
            <person name="Yamada L."/>
            <person name="Wang H.G."/>
            <person name="Awazu S."/>
            <person name="Azumi K."/>
            <person name="Boore J."/>
            <person name="Branno M."/>
            <person name="Chin-Bow S."/>
            <person name="DeSantis R."/>
            <person name="Doyle S."/>
            <person name="Francino P."/>
            <person name="Keys D.N."/>
            <person name="Haga S."/>
            <person name="Hayashi H."/>
            <person name="Hino K."/>
            <person name="Imai K.S."/>
            <person name="Inaba K."/>
            <person name="Kano S."/>
            <person name="Kobayashi K."/>
            <person name="Kobayashi M."/>
            <person name="Lee B.I."/>
            <person name="Makabe K.W."/>
            <person name="Manohar C."/>
            <person name="Matassi G."/>
            <person name="Medina M."/>
            <person name="Mochizuki Y."/>
            <person name="Mount S."/>
            <person name="Morishita T."/>
            <person name="Miura S."/>
            <person name="Nakayama A."/>
            <person name="Nishizaka S."/>
            <person name="Nomoto H."/>
            <person name="Ohta F."/>
            <person name="Oishi K."/>
            <person name="Rigoutsos I."/>
            <person name="Sano M."/>
            <person name="Sasaki A."/>
            <person name="Sasakura Y."/>
            <person name="Shoguchi E."/>
            <person name="Shin-i T."/>
            <person name="Spagnuolo A."/>
            <person name="Stainier D."/>
            <person name="Suzuki M.M."/>
            <person name="Tassy O."/>
            <person name="Takatori N."/>
            <person name="Tokuoka M."/>
            <person name="Yagi K."/>
            <person name="Yoshizaki F."/>
            <person name="Wada S."/>
            <person name="Zhang C."/>
            <person name="Hyatt P.D."/>
            <person name="Larimer F."/>
            <person name="Detter C."/>
            <person name="Doggett N."/>
            <person name="Glavina T."/>
            <person name="Hawkins T."/>
            <person name="Richardson P."/>
            <person name="Lucas S."/>
            <person name="Kohara Y."/>
            <person name="Levine M."/>
            <person name="Satoh N."/>
            <person name="Rokhsar D.S."/>
        </authorList>
    </citation>
    <scope>NUCLEOTIDE SEQUENCE [LARGE SCALE GENOMIC DNA]</scope>
</reference>
<gene>
    <name evidence="6" type="primary">LOC100175260</name>
</gene>
<accession>F7B8Z4</accession>
<dbReference type="FunCoup" id="F7B8Z4">
    <property type="interactions" value="225"/>
</dbReference>
<protein>
    <submittedName>
        <fullName evidence="6">cAMP-regulated phosphoprotein 19</fullName>
    </submittedName>
</protein>
<evidence type="ECO:0000256" key="2">
    <source>
        <dbReference type="ARBA" id="ARBA00022776"/>
    </source>
</evidence>
<comment type="similarity">
    <text evidence="1 4">Belongs to the endosulfine family.</text>
</comment>
<evidence type="ECO:0000256" key="5">
    <source>
        <dbReference type="SAM" id="MobiDB-lite"/>
    </source>
</evidence>
<dbReference type="GO" id="GO:0004864">
    <property type="term" value="F:protein phosphatase inhibitor activity"/>
    <property type="evidence" value="ECO:0000318"/>
    <property type="project" value="GO_Central"/>
</dbReference>
<dbReference type="PANTHER" id="PTHR10358:SF6">
    <property type="entry name" value="ENDOSULFINE, ISOFORM A"/>
    <property type="match status" value="1"/>
</dbReference>
<dbReference type="Pfam" id="PF04667">
    <property type="entry name" value="Endosulfine"/>
    <property type="match status" value="1"/>
</dbReference>
<dbReference type="Ensembl" id="ENSCINT00000010137.3">
    <property type="protein sequence ID" value="ENSCINP00000010137.3"/>
    <property type="gene ID" value="ENSCING00000004918.3"/>
</dbReference>
<keyword evidence="3 4" id="KW-0650">Protein phosphatase inhibitor</keyword>
<sequence>MSVSPDVVPTMEPVNKPYTETVPSISVEQQQEQILKAKYGNLAKKGGSSLLQKRLAQKGGNKYFDSGDYNMARAKVGGKQKIPIEVKKEVTGDHMPTPDELPRVRKASQSSLVIPQLN</sequence>
<dbReference type="AlphaFoldDB" id="F7B8Z4"/>
<keyword evidence="7" id="KW-1185">Reference proteome</keyword>
<evidence type="ECO:0000256" key="1">
    <source>
        <dbReference type="ARBA" id="ARBA00010520"/>
    </source>
</evidence>
<dbReference type="OrthoDB" id="5949865at2759"/>
<keyword evidence="4" id="KW-0131">Cell cycle</keyword>
<organism evidence="6 7">
    <name type="scientific">Ciona intestinalis</name>
    <name type="common">Transparent sea squirt</name>
    <name type="synonym">Ascidia intestinalis</name>
    <dbReference type="NCBI Taxonomy" id="7719"/>
    <lineage>
        <taxon>Eukaryota</taxon>
        <taxon>Metazoa</taxon>
        <taxon>Chordata</taxon>
        <taxon>Tunicata</taxon>
        <taxon>Ascidiacea</taxon>
        <taxon>Phlebobranchia</taxon>
        <taxon>Cionidae</taxon>
        <taxon>Ciona</taxon>
    </lineage>
</organism>
<reference evidence="6" key="3">
    <citation type="submission" date="2025-09" db="UniProtKB">
        <authorList>
            <consortium name="Ensembl"/>
        </authorList>
    </citation>
    <scope>IDENTIFICATION</scope>
</reference>
<dbReference type="GO" id="GO:0005737">
    <property type="term" value="C:cytoplasm"/>
    <property type="evidence" value="ECO:0000318"/>
    <property type="project" value="GO_Central"/>
</dbReference>
<dbReference type="InterPro" id="IPR006760">
    <property type="entry name" value="Endosulphine"/>
</dbReference>
<feature type="region of interest" description="Disordered" evidence="5">
    <location>
        <begin position="89"/>
        <end position="118"/>
    </location>
</feature>
<dbReference type="GeneTree" id="ENSGT00940000174856"/>
<dbReference type="PANTHER" id="PTHR10358">
    <property type="entry name" value="ENDOSULFINE"/>
    <property type="match status" value="1"/>
</dbReference>
<keyword evidence="2 4" id="KW-0498">Mitosis</keyword>
<evidence type="ECO:0000313" key="6">
    <source>
        <dbReference type="Ensembl" id="ENSCINP00000010137.3"/>
    </source>
</evidence>
<proteinExistence type="inferred from homology"/>
<dbReference type="OMA" id="QMAKQKY"/>
<reference evidence="6" key="2">
    <citation type="submission" date="2025-08" db="UniProtKB">
        <authorList>
            <consortium name="Ensembl"/>
        </authorList>
    </citation>
    <scope>IDENTIFICATION</scope>
</reference>
<dbReference type="GeneID" id="100175260"/>
<comment type="function">
    <text evidence="4">Protein phosphatase inhibitor that specifically inhibits protein phosphatase 2A (PP2A) during mitosis.</text>
</comment>
<feature type="compositionally biased region" description="Basic and acidic residues" evidence="5">
    <location>
        <begin position="89"/>
        <end position="103"/>
    </location>
</feature>
<dbReference type="Proteomes" id="UP000008144">
    <property type="component" value="Unassembled WGS sequence"/>
</dbReference>
<comment type="subcellular location">
    <subcellularLocation>
        <location evidence="4">Cytoplasm</location>
    </subcellularLocation>
</comment>